<organism evidence="2">
    <name type="scientific">Fibrocapsa japonica</name>
    <dbReference type="NCBI Taxonomy" id="94617"/>
    <lineage>
        <taxon>Eukaryota</taxon>
        <taxon>Sar</taxon>
        <taxon>Stramenopiles</taxon>
        <taxon>Ochrophyta</taxon>
        <taxon>Raphidophyceae</taxon>
        <taxon>Chattonellales</taxon>
        <taxon>Chattonellaceae</taxon>
        <taxon>Fibrocapsa</taxon>
    </lineage>
</organism>
<dbReference type="EMBL" id="HBHR01023123">
    <property type="protein sequence ID" value="CAD9874544.1"/>
    <property type="molecule type" value="Transcribed_RNA"/>
</dbReference>
<feature type="signal peptide" evidence="1">
    <location>
        <begin position="1"/>
        <end position="19"/>
    </location>
</feature>
<sequence length="235" mass="26106">MVFSRFLALIPMIVALVGGKLFEGIQGADALDVQQPQVPGFELQGEDFDSKLEYQLVFEHKKTKEEVGVPALYVDSTRLMAENPGPDYEFSKLLAFETEDDFGIEGEFDAGTYYEVIFQHKSNVEDQVAVPATYLDSTKLTTKIPGPDYEFTGVVASDEADGVEEEAFQADTEYTYEIDGEGYEADIQYEVVFAHKSNAEDQIAVPAIYVNSKLLTATCSSPDYEFVELFAVSDE</sequence>
<evidence type="ECO:0000256" key="1">
    <source>
        <dbReference type="SAM" id="SignalP"/>
    </source>
</evidence>
<keyword evidence="1" id="KW-0732">Signal</keyword>
<proteinExistence type="predicted"/>
<accession>A0A7S2V5Z3</accession>
<gene>
    <name evidence="2" type="ORF">FJAP1339_LOCUS11868</name>
</gene>
<reference evidence="2" key="1">
    <citation type="submission" date="2021-01" db="EMBL/GenBank/DDBJ databases">
        <authorList>
            <person name="Corre E."/>
            <person name="Pelletier E."/>
            <person name="Niang G."/>
            <person name="Scheremetjew M."/>
            <person name="Finn R."/>
            <person name="Kale V."/>
            <person name="Holt S."/>
            <person name="Cochrane G."/>
            <person name="Meng A."/>
            <person name="Brown T."/>
            <person name="Cohen L."/>
        </authorList>
    </citation>
    <scope>NUCLEOTIDE SEQUENCE</scope>
    <source>
        <strain evidence="2">CCMP1661</strain>
    </source>
</reference>
<protein>
    <submittedName>
        <fullName evidence="2">Uncharacterized protein</fullName>
    </submittedName>
</protein>
<feature type="chain" id="PRO_5030801716" evidence="1">
    <location>
        <begin position="20"/>
        <end position="235"/>
    </location>
</feature>
<dbReference type="AlphaFoldDB" id="A0A7S2V5Z3"/>
<name>A0A7S2V5Z3_9STRA</name>
<evidence type="ECO:0000313" key="2">
    <source>
        <dbReference type="EMBL" id="CAD9874544.1"/>
    </source>
</evidence>